<dbReference type="PANTHER" id="PTHR15237:SF0">
    <property type="entry name" value="CELL CYCLE CHECKPOINT CONTROL PROTEIN"/>
    <property type="match status" value="1"/>
</dbReference>
<dbReference type="Proteomes" id="UP000726737">
    <property type="component" value="Unassembled WGS sequence"/>
</dbReference>
<protein>
    <submittedName>
        <fullName evidence="1">Cell cycle checkpoint control protein rad9b</fullName>
    </submittedName>
</protein>
<dbReference type="GO" id="GO:0000076">
    <property type="term" value="P:DNA replication checkpoint signaling"/>
    <property type="evidence" value="ECO:0007669"/>
    <property type="project" value="TreeGrafter"/>
</dbReference>
<evidence type="ECO:0000313" key="2">
    <source>
        <dbReference type="Proteomes" id="UP000726737"/>
    </source>
</evidence>
<dbReference type="GO" id="GO:0031573">
    <property type="term" value="P:mitotic intra-S DNA damage checkpoint signaling"/>
    <property type="evidence" value="ECO:0007669"/>
    <property type="project" value="TreeGrafter"/>
</dbReference>
<dbReference type="OrthoDB" id="60092at2759"/>
<comment type="caution">
    <text evidence="1">The sequence shown here is derived from an EMBL/GenBank/DDBJ whole genome shotgun (WGS) entry which is preliminary data.</text>
</comment>
<dbReference type="InterPro" id="IPR007268">
    <property type="entry name" value="Rad9/Ddc1"/>
</dbReference>
<dbReference type="GO" id="GO:0071479">
    <property type="term" value="P:cellular response to ionizing radiation"/>
    <property type="evidence" value="ECO:0007669"/>
    <property type="project" value="TreeGrafter"/>
</dbReference>
<organism evidence="1 2">
    <name type="scientific">Mortierella polycephala</name>
    <dbReference type="NCBI Taxonomy" id="41804"/>
    <lineage>
        <taxon>Eukaryota</taxon>
        <taxon>Fungi</taxon>
        <taxon>Fungi incertae sedis</taxon>
        <taxon>Mucoromycota</taxon>
        <taxon>Mortierellomycotina</taxon>
        <taxon>Mortierellomycetes</taxon>
        <taxon>Mortierellales</taxon>
        <taxon>Mortierellaceae</taxon>
        <taxon>Mortierella</taxon>
    </lineage>
</organism>
<dbReference type="GO" id="GO:0006281">
    <property type="term" value="P:DNA repair"/>
    <property type="evidence" value="ECO:0007669"/>
    <property type="project" value="TreeGrafter"/>
</dbReference>
<dbReference type="GO" id="GO:0030896">
    <property type="term" value="C:checkpoint clamp complex"/>
    <property type="evidence" value="ECO:0007669"/>
    <property type="project" value="InterPro"/>
</dbReference>
<dbReference type="EMBL" id="JAAAJA010000408">
    <property type="protein sequence ID" value="KAG0254305.1"/>
    <property type="molecule type" value="Genomic_DNA"/>
</dbReference>
<dbReference type="InterPro" id="IPR046938">
    <property type="entry name" value="DNA_clamp_sf"/>
</dbReference>
<dbReference type="Pfam" id="PF04139">
    <property type="entry name" value="Rad9"/>
    <property type="match status" value="1"/>
</dbReference>
<dbReference type="Gene3D" id="3.70.10.10">
    <property type="match status" value="1"/>
</dbReference>
<dbReference type="SUPFAM" id="SSF55979">
    <property type="entry name" value="DNA clamp"/>
    <property type="match status" value="1"/>
</dbReference>
<evidence type="ECO:0000313" key="1">
    <source>
        <dbReference type="EMBL" id="KAG0254305.1"/>
    </source>
</evidence>
<dbReference type="PANTHER" id="PTHR15237">
    <property type="entry name" value="DNA REPAIR PROTEIN RAD9"/>
    <property type="match status" value="1"/>
</dbReference>
<sequence>MRAIVPSISIKGFQSVLLCLAKIGDDVVLEARPDGLVLSTINITRSAYASFSFSCSFFETFQLDLDGEAIRHDQKGPYLRCSVLAKALVSACKIRGKIEEKTEKLVFIMNAAEGVGENCFIKVHKLLYESCPDPLQVIDSIASCPNSWRLSPVAMNGFAEAFSSKAEEISMNCTQDEVTFKTFRDTTETDGGGPKKVGTTTDFPIFRNAMEQYNLQNDIEITFSFKEFKTYSANARNGGTHSDVDLTQAENALFLDDDTNWAGVLDDIEMEGEEANSDGTQHEAVKQGDRAAGVAQEHGAPYEIEEEFLPTQRESKRLRFTFDEDEDEDS</sequence>
<reference evidence="1" key="1">
    <citation type="journal article" date="2020" name="Fungal Divers.">
        <title>Resolving the Mortierellaceae phylogeny through synthesis of multi-gene phylogenetics and phylogenomics.</title>
        <authorList>
            <person name="Vandepol N."/>
            <person name="Liber J."/>
            <person name="Desiro A."/>
            <person name="Na H."/>
            <person name="Kennedy M."/>
            <person name="Barry K."/>
            <person name="Grigoriev I.V."/>
            <person name="Miller A.N."/>
            <person name="O'Donnell K."/>
            <person name="Stajich J.E."/>
            <person name="Bonito G."/>
        </authorList>
    </citation>
    <scope>NUCLEOTIDE SEQUENCE</scope>
    <source>
        <strain evidence="1">KOD948</strain>
    </source>
</reference>
<dbReference type="AlphaFoldDB" id="A0A9P6U0S4"/>
<keyword evidence="2" id="KW-1185">Reference proteome</keyword>
<proteinExistence type="predicted"/>
<accession>A0A9P6U0S4</accession>
<name>A0A9P6U0S4_9FUNG</name>
<gene>
    <name evidence="1" type="primary">RAD9B</name>
    <name evidence="1" type="ORF">BG011_005820</name>
</gene>